<sequence length="112" mass="13141">MASFRSVSFKKKKKKNVISKLIYLVFQLIIINVFMGVSFASDKPSQPTKMTFCLRARFLNKPTSKKRNGLNMTYSKHWHAGNYDDVVRDGCLSVLWKEEEDYELQKPRMNEN</sequence>
<organism evidence="2 3">
    <name type="scientific">Glossina pallidipes</name>
    <name type="common">Tsetse fly</name>
    <dbReference type="NCBI Taxonomy" id="7398"/>
    <lineage>
        <taxon>Eukaryota</taxon>
        <taxon>Metazoa</taxon>
        <taxon>Ecdysozoa</taxon>
        <taxon>Arthropoda</taxon>
        <taxon>Hexapoda</taxon>
        <taxon>Insecta</taxon>
        <taxon>Pterygota</taxon>
        <taxon>Neoptera</taxon>
        <taxon>Endopterygota</taxon>
        <taxon>Diptera</taxon>
        <taxon>Brachycera</taxon>
        <taxon>Muscomorpha</taxon>
        <taxon>Hippoboscoidea</taxon>
        <taxon>Glossinidae</taxon>
        <taxon>Glossina</taxon>
    </lineage>
</organism>
<reference evidence="2" key="2">
    <citation type="submission" date="2020-05" db="UniProtKB">
        <authorList>
            <consortium name="EnsemblMetazoa"/>
        </authorList>
    </citation>
    <scope>IDENTIFICATION</scope>
    <source>
        <strain evidence="2">IAEA</strain>
    </source>
</reference>
<protein>
    <submittedName>
        <fullName evidence="2">Uncharacterized protein</fullName>
    </submittedName>
</protein>
<reference evidence="3" key="1">
    <citation type="submission" date="2014-03" db="EMBL/GenBank/DDBJ databases">
        <authorList>
            <person name="Aksoy S."/>
            <person name="Warren W."/>
            <person name="Wilson R.K."/>
        </authorList>
    </citation>
    <scope>NUCLEOTIDE SEQUENCE [LARGE SCALE GENOMIC DNA]</scope>
    <source>
        <strain evidence="3">IAEA</strain>
    </source>
</reference>
<keyword evidence="1" id="KW-0812">Transmembrane</keyword>
<dbReference type="Proteomes" id="UP000092445">
    <property type="component" value="Unassembled WGS sequence"/>
</dbReference>
<evidence type="ECO:0000313" key="2">
    <source>
        <dbReference type="EnsemblMetazoa" id="GPAI045975-PA"/>
    </source>
</evidence>
<keyword evidence="1" id="KW-0472">Membrane</keyword>
<accession>A0A1B0AHK7</accession>
<dbReference type="VEuPathDB" id="VectorBase:GPAI045975"/>
<feature type="transmembrane region" description="Helical" evidence="1">
    <location>
        <begin position="21"/>
        <end position="40"/>
    </location>
</feature>
<keyword evidence="3" id="KW-1185">Reference proteome</keyword>
<proteinExistence type="predicted"/>
<dbReference type="AlphaFoldDB" id="A0A1B0AHK7"/>
<name>A0A1B0AHK7_GLOPL</name>
<evidence type="ECO:0000256" key="1">
    <source>
        <dbReference type="SAM" id="Phobius"/>
    </source>
</evidence>
<dbReference type="EnsemblMetazoa" id="GPAI045975-RA">
    <property type="protein sequence ID" value="GPAI045975-PA"/>
    <property type="gene ID" value="GPAI045975"/>
</dbReference>
<keyword evidence="1" id="KW-1133">Transmembrane helix</keyword>
<evidence type="ECO:0000313" key="3">
    <source>
        <dbReference type="Proteomes" id="UP000092445"/>
    </source>
</evidence>